<dbReference type="SUPFAM" id="SSF53649">
    <property type="entry name" value="Alkaline phosphatase-like"/>
    <property type="match status" value="1"/>
</dbReference>
<comment type="similarity">
    <text evidence="3 10">Belongs to the BPG-independent phosphoglycerate mutase family.</text>
</comment>
<keyword evidence="7 10" id="KW-0464">Manganese</keyword>
<dbReference type="RefSeq" id="WP_048571203.1">
    <property type="nucleotide sequence ID" value="NZ_LFVU01000028.1"/>
</dbReference>
<dbReference type="NCBIfam" id="TIGR01307">
    <property type="entry name" value="pgm_bpd_ind"/>
    <property type="match status" value="1"/>
</dbReference>
<dbReference type="Gene3D" id="3.40.720.10">
    <property type="entry name" value="Alkaline Phosphatase, subunit A"/>
    <property type="match status" value="1"/>
</dbReference>
<dbReference type="Pfam" id="PF06415">
    <property type="entry name" value="iPGM_N"/>
    <property type="match status" value="1"/>
</dbReference>
<comment type="subunit">
    <text evidence="10">Monomer.</text>
</comment>
<keyword evidence="6 10" id="KW-0324">Glycolysis</keyword>
<comment type="catalytic activity">
    <reaction evidence="1 10">
        <text>(2R)-2-phosphoglycerate = (2R)-3-phosphoglycerate</text>
        <dbReference type="Rhea" id="RHEA:15901"/>
        <dbReference type="ChEBI" id="CHEBI:58272"/>
        <dbReference type="ChEBI" id="CHEBI:58289"/>
        <dbReference type="EC" id="5.4.2.12"/>
    </reaction>
</comment>
<feature type="binding site" evidence="10 12">
    <location>
        <position position="123"/>
    </location>
    <ligand>
        <name>substrate</name>
    </ligand>
</feature>
<feature type="domain" description="BPG-independent PGAM N-terminal" evidence="15">
    <location>
        <begin position="82"/>
        <end position="296"/>
    </location>
</feature>
<dbReference type="InterPro" id="IPR036646">
    <property type="entry name" value="PGAM_B_sf"/>
</dbReference>
<comment type="function">
    <text evidence="10">Catalyzes the interconversion of 2-phosphoglycerate and 3-phosphoglycerate.</text>
</comment>
<feature type="binding site" evidence="10 13">
    <location>
        <position position="12"/>
    </location>
    <ligand>
        <name>Mn(2+)</name>
        <dbReference type="ChEBI" id="CHEBI:29035"/>
        <label>2</label>
    </ligand>
</feature>
<dbReference type="PATRIC" id="fig|1121307.3.peg.393"/>
<dbReference type="EC" id="5.4.2.12" evidence="4 10"/>
<evidence type="ECO:0000256" key="8">
    <source>
        <dbReference type="ARBA" id="ARBA00023235"/>
    </source>
</evidence>
<dbReference type="InterPro" id="IPR005995">
    <property type="entry name" value="Pgm_bpd_ind"/>
</dbReference>
<dbReference type="Pfam" id="PF01676">
    <property type="entry name" value="Metalloenzyme"/>
    <property type="match status" value="1"/>
</dbReference>
<comment type="pathway">
    <text evidence="2 10">Carbohydrate degradation; glycolysis; pyruvate from D-glyceraldehyde 3-phosphate: step 3/5.</text>
</comment>
<dbReference type="GO" id="GO:0043937">
    <property type="term" value="P:regulation of sporulation"/>
    <property type="evidence" value="ECO:0007669"/>
    <property type="project" value="UniProtKB-ARBA"/>
</dbReference>
<evidence type="ECO:0000256" key="5">
    <source>
        <dbReference type="ARBA" id="ARBA00022723"/>
    </source>
</evidence>
<evidence type="ECO:0000256" key="11">
    <source>
        <dbReference type="PIRSR" id="PIRSR001492-1"/>
    </source>
</evidence>
<dbReference type="STRING" id="1121307.CLCY_1c00320"/>
<dbReference type="GO" id="GO:0006096">
    <property type="term" value="P:glycolytic process"/>
    <property type="evidence" value="ECO:0007669"/>
    <property type="project" value="UniProtKB-UniRule"/>
</dbReference>
<comment type="cofactor">
    <cofactor evidence="10">
        <name>Mn(2+)</name>
        <dbReference type="ChEBI" id="CHEBI:29035"/>
    </cofactor>
    <text evidence="10">Binds 2 manganese ions per subunit.</text>
</comment>
<accession>A0A0J8D3P7</accession>
<gene>
    <name evidence="10 16" type="primary">gpmI</name>
    <name evidence="16" type="ORF">CLCY_1c00320</name>
</gene>
<dbReference type="GO" id="GO:0006007">
    <property type="term" value="P:glucose catabolic process"/>
    <property type="evidence" value="ECO:0007669"/>
    <property type="project" value="InterPro"/>
</dbReference>
<evidence type="ECO:0000256" key="7">
    <source>
        <dbReference type="ARBA" id="ARBA00023211"/>
    </source>
</evidence>
<dbReference type="GO" id="GO:0004619">
    <property type="term" value="F:phosphoglycerate mutase activity"/>
    <property type="evidence" value="ECO:0007669"/>
    <property type="project" value="UniProtKB-UniRule"/>
</dbReference>
<dbReference type="InterPro" id="IPR011258">
    <property type="entry name" value="BPG-indep_PGM_N"/>
</dbReference>
<feature type="binding site" evidence="10 13">
    <location>
        <position position="460"/>
    </location>
    <ligand>
        <name>Mn(2+)</name>
        <dbReference type="ChEBI" id="CHEBI:29035"/>
        <label>1</label>
    </ligand>
</feature>
<dbReference type="FunFam" id="3.40.720.10:FF:000001">
    <property type="entry name" value="2,3-bisphosphoglycerate-independent phosphoglycerate mutase"/>
    <property type="match status" value="1"/>
</dbReference>
<evidence type="ECO:0000256" key="3">
    <source>
        <dbReference type="ARBA" id="ARBA00008819"/>
    </source>
</evidence>
<feature type="binding site" evidence="10 13">
    <location>
        <position position="404"/>
    </location>
    <ligand>
        <name>Mn(2+)</name>
        <dbReference type="ChEBI" id="CHEBI:29035"/>
        <label>1</label>
    </ligand>
</feature>
<evidence type="ECO:0000256" key="2">
    <source>
        <dbReference type="ARBA" id="ARBA00004798"/>
    </source>
</evidence>
<dbReference type="CDD" id="cd16010">
    <property type="entry name" value="iPGM"/>
    <property type="match status" value="1"/>
</dbReference>
<feature type="domain" description="Metalloenzyme" evidence="14">
    <location>
        <begin position="7"/>
        <end position="497"/>
    </location>
</feature>
<dbReference type="FunFam" id="3.40.1450.10:FF:000001">
    <property type="entry name" value="2,3-bisphosphoglycerate-independent phosphoglycerate mutase"/>
    <property type="match status" value="1"/>
</dbReference>
<feature type="binding site" evidence="10 13">
    <location>
        <position position="62"/>
    </location>
    <ligand>
        <name>Mn(2+)</name>
        <dbReference type="ChEBI" id="CHEBI:29035"/>
        <label>2</label>
    </ligand>
</feature>
<reference evidence="16 17" key="1">
    <citation type="submission" date="2015-06" db="EMBL/GenBank/DDBJ databases">
        <title>Draft genome sequence of the purine-degrading Clostridium cylindrosporum HC-1 (DSM 605).</title>
        <authorList>
            <person name="Poehlein A."/>
            <person name="Schiel-Bengelsdorf B."/>
            <person name="Bengelsdorf F."/>
            <person name="Daniel R."/>
            <person name="Duerre P."/>
        </authorList>
    </citation>
    <scope>NUCLEOTIDE SEQUENCE [LARGE SCALE GENOMIC DNA]</scope>
    <source>
        <strain evidence="16 17">DSM 605</strain>
    </source>
</reference>
<evidence type="ECO:0000256" key="9">
    <source>
        <dbReference type="ARBA" id="ARBA00071648"/>
    </source>
</evidence>
<dbReference type="UniPathway" id="UPA00109">
    <property type="reaction ID" value="UER00186"/>
</dbReference>
<feature type="binding site" evidence="10 13">
    <location>
        <position position="441"/>
    </location>
    <ligand>
        <name>Mn(2+)</name>
        <dbReference type="ChEBI" id="CHEBI:29035"/>
        <label>2</label>
    </ligand>
</feature>
<keyword evidence="17" id="KW-1185">Reference proteome</keyword>
<dbReference type="PIRSF" id="PIRSF001492">
    <property type="entry name" value="IPGAM"/>
    <property type="match status" value="1"/>
</dbReference>
<dbReference type="InterPro" id="IPR017850">
    <property type="entry name" value="Alkaline_phosphatase_core_sf"/>
</dbReference>
<dbReference type="Gene3D" id="3.40.1450.10">
    <property type="entry name" value="BPG-independent phosphoglycerate mutase, domain B"/>
    <property type="match status" value="1"/>
</dbReference>
<feature type="binding site" evidence="10 13">
    <location>
        <position position="400"/>
    </location>
    <ligand>
        <name>Mn(2+)</name>
        <dbReference type="ChEBI" id="CHEBI:29035"/>
        <label>1</label>
    </ligand>
</feature>
<comment type="caution">
    <text evidence="16">The sequence shown here is derived from an EMBL/GenBank/DDBJ whole genome shotgun (WGS) entry which is preliminary data.</text>
</comment>
<evidence type="ECO:0000256" key="12">
    <source>
        <dbReference type="PIRSR" id="PIRSR001492-2"/>
    </source>
</evidence>
<evidence type="ECO:0000256" key="13">
    <source>
        <dbReference type="PIRSR" id="PIRSR001492-3"/>
    </source>
</evidence>
<dbReference type="InterPro" id="IPR006124">
    <property type="entry name" value="Metalloenzyme"/>
</dbReference>
<protein>
    <recommendedName>
        <fullName evidence="9 10">2,3-bisphosphoglycerate-independent phosphoglycerate mutase</fullName>
        <shortName evidence="10">BPG-independent PGAM</shortName>
        <shortName evidence="10">Phosphoglyceromutase</shortName>
        <shortName evidence="10">iPGM</shortName>
        <ecNumber evidence="4 10">5.4.2.12</ecNumber>
    </recommendedName>
</protein>
<feature type="active site" description="Phosphoserine intermediate" evidence="10 11">
    <location>
        <position position="62"/>
    </location>
</feature>
<dbReference type="OrthoDB" id="9800863at2"/>
<evidence type="ECO:0000256" key="1">
    <source>
        <dbReference type="ARBA" id="ARBA00000370"/>
    </source>
</evidence>
<name>A0A0J8D3P7_CLOCY</name>
<dbReference type="GO" id="GO:0030145">
    <property type="term" value="F:manganese ion binding"/>
    <property type="evidence" value="ECO:0007669"/>
    <property type="project" value="UniProtKB-UniRule"/>
</dbReference>
<evidence type="ECO:0000313" key="16">
    <source>
        <dbReference type="EMBL" id="KMT20800.1"/>
    </source>
</evidence>
<dbReference type="PANTHER" id="PTHR31637">
    <property type="entry name" value="2,3-BISPHOSPHOGLYCERATE-INDEPENDENT PHOSPHOGLYCERATE MUTASE"/>
    <property type="match status" value="1"/>
</dbReference>
<keyword evidence="5 10" id="KW-0479">Metal-binding</keyword>
<evidence type="ECO:0000259" key="15">
    <source>
        <dbReference type="Pfam" id="PF06415"/>
    </source>
</evidence>
<dbReference type="AlphaFoldDB" id="A0A0J8D3P7"/>
<dbReference type="SUPFAM" id="SSF64158">
    <property type="entry name" value="2,3-Bisphosphoglycerate-independent phosphoglycerate mutase, substrate-binding domain"/>
    <property type="match status" value="1"/>
</dbReference>
<dbReference type="GO" id="GO:0005829">
    <property type="term" value="C:cytosol"/>
    <property type="evidence" value="ECO:0007669"/>
    <property type="project" value="TreeGrafter"/>
</dbReference>
<evidence type="ECO:0000256" key="6">
    <source>
        <dbReference type="ARBA" id="ARBA00023152"/>
    </source>
</evidence>
<evidence type="ECO:0000313" key="17">
    <source>
        <dbReference type="Proteomes" id="UP000036756"/>
    </source>
</evidence>
<sequence length="510" mass="56596">MKKATKMLLILDGYGIRNEEKGNAVVDAKKPNLDKYFNTYPKTFLNASGLSVGLPEGQMGNSEVGHLNIGAGRVIYQELTRINKEISEGGFFKNEALLKAIDYSRRNNSSIHLMGLLSDGGVHSHIDHLKALLKLCKEEGLTKVYVHGFLDGRDVPPQSALEYVESLESYIKEVGVGSIATISGRYYAMDRDNRWERVQKAYDAMVKSEGPTFDSAAKAIESSYKDKVLDEFVVPSVIVKDGSPVASISNKDSVIFFNFRPDRAREITRALTERNFDGFKSDYIETYFVSMTQYDKSFKNLNIAYKPENIENTLGETLSKKGKRQLRIAETEKYAHVTFFFNGGVETPYQGEDRILVPSPKVATYDMQPEMSAGEVTERVLKEISEGIYDFILLNFANPDMVGHTGDLDAAIKAVETVDECTGKIVEAILQNGGAVYITADHGNAEQMIDPENGEAFTAHTINKVPFVVIGEGDVHLREDGKISDIAPTILNFMELDVPVEMTGESLLTN</sequence>
<proteinExistence type="inferred from homology"/>
<evidence type="ECO:0000259" key="14">
    <source>
        <dbReference type="Pfam" id="PF01676"/>
    </source>
</evidence>
<organism evidence="16 17">
    <name type="scientific">Clostridium cylindrosporum DSM 605</name>
    <dbReference type="NCBI Taxonomy" id="1121307"/>
    <lineage>
        <taxon>Bacteria</taxon>
        <taxon>Bacillati</taxon>
        <taxon>Bacillota</taxon>
        <taxon>Clostridia</taxon>
        <taxon>Eubacteriales</taxon>
        <taxon>Clostridiaceae</taxon>
        <taxon>Clostridium</taxon>
    </lineage>
</organism>
<feature type="binding site" evidence="10 12">
    <location>
        <position position="185"/>
    </location>
    <ligand>
        <name>substrate</name>
    </ligand>
</feature>
<dbReference type="HAMAP" id="MF_01038">
    <property type="entry name" value="GpmI"/>
    <property type="match status" value="1"/>
</dbReference>
<evidence type="ECO:0000256" key="10">
    <source>
        <dbReference type="HAMAP-Rule" id="MF_01038"/>
    </source>
</evidence>
<feature type="binding site" evidence="10 12">
    <location>
        <position position="191"/>
    </location>
    <ligand>
        <name>substrate</name>
    </ligand>
</feature>
<feature type="binding site" evidence="10 12">
    <location>
        <position position="333"/>
    </location>
    <ligand>
        <name>substrate</name>
    </ligand>
</feature>
<dbReference type="PANTHER" id="PTHR31637:SF0">
    <property type="entry name" value="2,3-BISPHOSPHOGLYCERATE-INDEPENDENT PHOSPHOGLYCERATE MUTASE"/>
    <property type="match status" value="1"/>
</dbReference>
<feature type="binding site" evidence="10 12">
    <location>
        <begin position="153"/>
        <end position="154"/>
    </location>
    <ligand>
        <name>substrate</name>
    </ligand>
</feature>
<feature type="binding site" evidence="10 12">
    <location>
        <begin position="260"/>
        <end position="263"/>
    </location>
    <ligand>
        <name>substrate</name>
    </ligand>
</feature>
<evidence type="ECO:0000256" key="4">
    <source>
        <dbReference type="ARBA" id="ARBA00012026"/>
    </source>
</evidence>
<dbReference type="EMBL" id="LFVU01000028">
    <property type="protein sequence ID" value="KMT20800.1"/>
    <property type="molecule type" value="Genomic_DNA"/>
</dbReference>
<feature type="binding site" evidence="10 13">
    <location>
        <position position="442"/>
    </location>
    <ligand>
        <name>Mn(2+)</name>
        <dbReference type="ChEBI" id="CHEBI:29035"/>
        <label>2</label>
    </ligand>
</feature>
<keyword evidence="8 10" id="KW-0413">Isomerase</keyword>
<dbReference type="Proteomes" id="UP000036756">
    <property type="component" value="Unassembled WGS sequence"/>
</dbReference>